<name>A0A9W7FAT6_9STRA</name>
<dbReference type="PANTHER" id="PTHR37834">
    <property type="entry name" value="GDSL-LIKE LIPASE/ACYLHYDROLASE DOMAIN PROTEIN (AFU_ORTHOLOGUE AFUA_2G00620)"/>
    <property type="match status" value="1"/>
</dbReference>
<evidence type="ECO:0000256" key="1">
    <source>
        <dbReference type="SAM" id="SignalP"/>
    </source>
</evidence>
<dbReference type="InterPro" id="IPR040794">
    <property type="entry name" value="CE2_N"/>
</dbReference>
<evidence type="ECO:0000313" key="4">
    <source>
        <dbReference type="Proteomes" id="UP001165122"/>
    </source>
</evidence>
<dbReference type="PANTHER" id="PTHR37834:SF2">
    <property type="entry name" value="ESTERASE, SGNH HYDROLASE-TYPE"/>
    <property type="match status" value="1"/>
</dbReference>
<dbReference type="InterPro" id="IPR001087">
    <property type="entry name" value="GDSL"/>
</dbReference>
<comment type="caution">
    <text evidence="3">The sequence shown here is derived from an EMBL/GenBank/DDBJ whole genome shotgun (WGS) entry which is preliminary data.</text>
</comment>
<dbReference type="Pfam" id="PF00657">
    <property type="entry name" value="Lipase_GDSL"/>
    <property type="match status" value="1"/>
</dbReference>
<feature type="chain" id="PRO_5040802077" description="Carbohydrate esterase 2 N-terminal domain-containing protein" evidence="1">
    <location>
        <begin position="23"/>
        <end position="371"/>
    </location>
</feature>
<dbReference type="Gene3D" id="2.60.120.260">
    <property type="entry name" value="Galactose-binding domain-like"/>
    <property type="match status" value="1"/>
</dbReference>
<dbReference type="OrthoDB" id="199706at2759"/>
<accession>A0A9W7FAT6</accession>
<organism evidence="3 4">
    <name type="scientific">Triparma laevis f. longispina</name>
    <dbReference type="NCBI Taxonomy" id="1714387"/>
    <lineage>
        <taxon>Eukaryota</taxon>
        <taxon>Sar</taxon>
        <taxon>Stramenopiles</taxon>
        <taxon>Ochrophyta</taxon>
        <taxon>Bolidophyceae</taxon>
        <taxon>Parmales</taxon>
        <taxon>Triparmaceae</taxon>
        <taxon>Triparma</taxon>
    </lineage>
</organism>
<dbReference type="Proteomes" id="UP001165122">
    <property type="component" value="Unassembled WGS sequence"/>
</dbReference>
<dbReference type="AlphaFoldDB" id="A0A9W7FAT6"/>
<gene>
    <name evidence="3" type="ORF">TrLO_g4631</name>
</gene>
<dbReference type="Pfam" id="PF17996">
    <property type="entry name" value="CE2_N"/>
    <property type="match status" value="1"/>
</dbReference>
<feature type="signal peptide" evidence="1">
    <location>
        <begin position="1"/>
        <end position="22"/>
    </location>
</feature>
<keyword evidence="1" id="KW-0732">Signal</keyword>
<protein>
    <recommendedName>
        <fullName evidence="2">Carbohydrate esterase 2 N-terminal domain-containing protein</fullName>
    </recommendedName>
</protein>
<evidence type="ECO:0000259" key="2">
    <source>
        <dbReference type="Pfam" id="PF17996"/>
    </source>
</evidence>
<keyword evidence="4" id="KW-1185">Reference proteome</keyword>
<evidence type="ECO:0000313" key="3">
    <source>
        <dbReference type="EMBL" id="GMI08378.1"/>
    </source>
</evidence>
<feature type="domain" description="Carbohydrate esterase 2 N-terminal" evidence="2">
    <location>
        <begin position="41"/>
        <end position="151"/>
    </location>
</feature>
<sequence>MLFLKSLPLLLSLLSVLSSATSSNVSSSELTISHTHPKINYLGRFLPTPNSTSFAWTHTQISINATGLTKVVAKLSGGKKGSRFVVIIDEEIGEPFIVTSDLDTYALTPKKLSPSIYHTISLLKISEDQTQHNSKGASTFESFRINGDADLVDFNNRETKIHFIGDSDTAGWCSNGSPTSSNNFLKTQNSHITWSSQLSKQLNADLETVTAISGIGVMDWPIQDYIDNTITFDDSSSWDWSRSTPDAVVILIGPNDDSSKTVKFTKAYNELLDVIVERYSDSEPKIINVCGGSINGLDPCSTISTIVDSFNSKRSDNFKAYYTSIKEDTWKTINKRKNGFEGCDEHYNEKGHEALMKDIVDDVKSFMAEGR</sequence>
<dbReference type="EMBL" id="BRXW01000123">
    <property type="protein sequence ID" value="GMI08378.1"/>
    <property type="molecule type" value="Genomic_DNA"/>
</dbReference>
<proteinExistence type="predicted"/>
<dbReference type="InterPro" id="IPR036514">
    <property type="entry name" value="SGNH_hydro_sf"/>
</dbReference>
<dbReference type="InterPro" id="IPR052762">
    <property type="entry name" value="PCW_deacetylase/CE"/>
</dbReference>
<dbReference type="Gene3D" id="3.40.50.1110">
    <property type="entry name" value="SGNH hydrolase"/>
    <property type="match status" value="1"/>
</dbReference>
<dbReference type="SUPFAM" id="SSF52266">
    <property type="entry name" value="SGNH hydrolase"/>
    <property type="match status" value="1"/>
</dbReference>
<reference evidence="4" key="1">
    <citation type="journal article" date="2023" name="Commun. Biol.">
        <title>Genome analysis of Parmales, the sister group of diatoms, reveals the evolutionary specialization of diatoms from phago-mixotrophs to photoautotrophs.</title>
        <authorList>
            <person name="Ban H."/>
            <person name="Sato S."/>
            <person name="Yoshikawa S."/>
            <person name="Yamada K."/>
            <person name="Nakamura Y."/>
            <person name="Ichinomiya M."/>
            <person name="Sato N."/>
            <person name="Blanc-Mathieu R."/>
            <person name="Endo H."/>
            <person name="Kuwata A."/>
            <person name="Ogata H."/>
        </authorList>
    </citation>
    <scope>NUCLEOTIDE SEQUENCE [LARGE SCALE GENOMIC DNA]</scope>
    <source>
        <strain evidence="4">NIES 3700</strain>
    </source>
</reference>